<dbReference type="Gene3D" id="3.30.559.30">
    <property type="entry name" value="Nonribosomal peptide synthetase, condensation domain"/>
    <property type="match status" value="1"/>
</dbReference>
<dbReference type="FunFam" id="3.40.50.980:FF:000001">
    <property type="entry name" value="Non-ribosomal peptide synthetase"/>
    <property type="match status" value="1"/>
</dbReference>
<dbReference type="Pfam" id="PF00501">
    <property type="entry name" value="AMP-binding"/>
    <property type="match status" value="1"/>
</dbReference>
<dbReference type="NCBIfam" id="TIGR01733">
    <property type="entry name" value="AA-adenyl-dom"/>
    <property type="match status" value="1"/>
</dbReference>
<dbReference type="AlphaFoldDB" id="A0A6L9EEP6"/>
<feature type="domain" description="AMP-dependent synthetase/ligase" evidence="1">
    <location>
        <begin position="498"/>
        <end position="843"/>
    </location>
</feature>
<evidence type="ECO:0000313" key="4">
    <source>
        <dbReference type="Proteomes" id="UP000475249"/>
    </source>
</evidence>
<dbReference type="Gene3D" id="3.40.50.980">
    <property type="match status" value="2"/>
</dbReference>
<gene>
    <name evidence="3" type="ORF">GTQ38_14550</name>
</gene>
<dbReference type="RefSeq" id="WP_161436273.1">
    <property type="nucleotide sequence ID" value="NZ_WXYO01000006.1"/>
</dbReference>
<dbReference type="Gene3D" id="3.30.300.30">
    <property type="match status" value="1"/>
</dbReference>
<dbReference type="SUPFAM" id="SSF52777">
    <property type="entry name" value="CoA-dependent acyltransferases"/>
    <property type="match status" value="2"/>
</dbReference>
<keyword evidence="4" id="KW-1185">Reference proteome</keyword>
<dbReference type="InterPro" id="IPR020845">
    <property type="entry name" value="AMP-binding_CS"/>
</dbReference>
<reference evidence="3 4" key="1">
    <citation type="submission" date="2020-01" db="EMBL/GenBank/DDBJ databases">
        <title>Bacteria diversity of Porities sp.</title>
        <authorList>
            <person name="Wang G."/>
        </authorList>
    </citation>
    <scope>NUCLEOTIDE SEQUENCE [LARGE SCALE GENOMIC DNA]</scope>
    <source>
        <strain evidence="3 4">R33</strain>
    </source>
</reference>
<dbReference type="InterPro" id="IPR000873">
    <property type="entry name" value="AMP-dep_synth/lig_dom"/>
</dbReference>
<protein>
    <submittedName>
        <fullName evidence="3">Amino acid adenylation domain-containing protein</fullName>
    </submittedName>
</protein>
<dbReference type="GO" id="GO:0047527">
    <property type="term" value="F:2,3-dihydroxybenzoate-serine ligase activity"/>
    <property type="evidence" value="ECO:0007669"/>
    <property type="project" value="TreeGrafter"/>
</dbReference>
<dbReference type="Gene3D" id="2.30.38.10">
    <property type="entry name" value="Luciferase, Domain 3"/>
    <property type="match status" value="1"/>
</dbReference>
<dbReference type="SUPFAM" id="SSF56801">
    <property type="entry name" value="Acetyl-CoA synthetase-like"/>
    <property type="match status" value="1"/>
</dbReference>
<dbReference type="InterPro" id="IPR023213">
    <property type="entry name" value="CAT-like_dom_sf"/>
</dbReference>
<dbReference type="PANTHER" id="PTHR45527">
    <property type="entry name" value="NONRIBOSOMAL PEPTIDE SYNTHETASE"/>
    <property type="match status" value="1"/>
</dbReference>
<dbReference type="PANTHER" id="PTHR45527:SF1">
    <property type="entry name" value="FATTY ACID SYNTHASE"/>
    <property type="match status" value="1"/>
</dbReference>
<dbReference type="InterPro" id="IPR045851">
    <property type="entry name" value="AMP-bd_C_sf"/>
</dbReference>
<accession>A0A6L9EEP6</accession>
<feature type="domain" description="Condensation" evidence="2">
    <location>
        <begin position="36"/>
        <end position="475"/>
    </location>
</feature>
<dbReference type="GO" id="GO:0005829">
    <property type="term" value="C:cytosol"/>
    <property type="evidence" value="ECO:0007669"/>
    <property type="project" value="TreeGrafter"/>
</dbReference>
<proteinExistence type="predicted"/>
<dbReference type="Proteomes" id="UP000475249">
    <property type="component" value="Unassembled WGS sequence"/>
</dbReference>
<dbReference type="PROSITE" id="PS00455">
    <property type="entry name" value="AMP_BINDING"/>
    <property type="match status" value="1"/>
</dbReference>
<dbReference type="InterPro" id="IPR010071">
    <property type="entry name" value="AA_adenyl_dom"/>
</dbReference>
<dbReference type="CDD" id="cd05930">
    <property type="entry name" value="A_NRPS"/>
    <property type="match status" value="1"/>
</dbReference>
<evidence type="ECO:0000259" key="2">
    <source>
        <dbReference type="Pfam" id="PF00668"/>
    </source>
</evidence>
<dbReference type="EMBL" id="WXYO01000006">
    <property type="protein sequence ID" value="NAS13234.1"/>
    <property type="molecule type" value="Genomic_DNA"/>
</dbReference>
<name>A0A6L9EEP6_9FLAO</name>
<comment type="caution">
    <text evidence="3">The sequence shown here is derived from an EMBL/GenBank/DDBJ whole genome shotgun (WGS) entry which is preliminary data.</text>
</comment>
<organism evidence="3 4">
    <name type="scientific">Poritiphilus flavus</name>
    <dbReference type="NCBI Taxonomy" id="2697053"/>
    <lineage>
        <taxon>Bacteria</taxon>
        <taxon>Pseudomonadati</taxon>
        <taxon>Bacteroidota</taxon>
        <taxon>Flavobacteriia</taxon>
        <taxon>Flavobacteriales</taxon>
        <taxon>Flavobacteriaceae</taxon>
        <taxon>Poritiphilus</taxon>
    </lineage>
</organism>
<dbReference type="GO" id="GO:0009366">
    <property type="term" value="C:enterobactin synthetase complex"/>
    <property type="evidence" value="ECO:0007669"/>
    <property type="project" value="TreeGrafter"/>
</dbReference>
<sequence length="979" mass="110409">MKDHQEESSILKRWKERQKETAVTPGITRAPENVRIPASYGQQRLWFLQQLYPENPVYNFSELFTFKGPLSVATLLKSLQKVYEANDVLRTSYFLEENTVYQKVQDATTLPVTQHDLSGLAEADKAAERKAILDKEAATDFYLDKPPLIRATLIVLGAEEHELLITMHHIIVDKWSMSLLADQIAAFYADETLPIQSVVPEDQLQFTDYAYWQQKKGIDPNQLAYWKNKLSGEIPKLYLPTDHLPPPQYTFRGNTIRRDLSRELSKEILDLATSLGTTPYVLLLSAFYLMLWRYSSEKDILVGSPVSIRNQKSLEDVMGFFDETVVIRQKIDPSASFRELVQQVKVATLEAFANAEVPFEVLVRELKPERSLNENPFFRAMFIYHAVPDSPFTTAGLSADHAFYGAGVSKFDLTLYMSNENGILSPYFEYSTDIFEQSTIEQFLDHYTLLLEGIADKPQRSLTEIPMLTDKERQSFLSTSKEEKGPYNSYAAIHDIIEEQASKRPDAQALVFGDHGISYSEMEQRATELALTIFEHTRGENKIVGLCIDRSLEMVIGLLAILKAGCAYMPIDPEYPEQRISFMLEDSDCEYVLVEGDLKERFANSGVRLFVADQSEAEHSFEKQDLPQVKPSDLAYVIFTSGSTGRPKGVPITHGNIIRSTEGRLTFYPERPEVFLLMSSVSFDSSKAGIFWTLCTGGTLVVSEKRIEQDIDRLSELIRKNDVSHTLMLPSLYGLLLEFGKAEDLAVLRSVIVAGESCPTALVERHFEKTSGIKLYNEYGPTEATVWCIAHQIKKEDTVNEIPIGRPVASAQVVLLDENLNLVPPGGIGEIFVGGPGLTSGYLKRDDLNSDFFVENPFKGVAGERLYRTGDLGKYRKDGLIEFIGRKDQQVKIRGYRVELDEIENALMNNKLVTGAVVLAEDVPNTESTVQAVPSAEDLEEFMKSMDEKTRLILLKSVTSLSEAEKEFVLQKLAETKQN</sequence>
<dbReference type="Gene3D" id="3.30.559.10">
    <property type="entry name" value="Chloramphenicol acetyltransferase-like domain"/>
    <property type="match status" value="1"/>
</dbReference>
<dbReference type="FunFam" id="3.40.50.12780:FF:000012">
    <property type="entry name" value="Non-ribosomal peptide synthetase"/>
    <property type="match status" value="1"/>
</dbReference>
<evidence type="ECO:0000313" key="3">
    <source>
        <dbReference type="EMBL" id="NAS13234.1"/>
    </source>
</evidence>
<dbReference type="GO" id="GO:0031177">
    <property type="term" value="F:phosphopantetheine binding"/>
    <property type="evidence" value="ECO:0007669"/>
    <property type="project" value="TreeGrafter"/>
</dbReference>
<evidence type="ECO:0000259" key="1">
    <source>
        <dbReference type="Pfam" id="PF00501"/>
    </source>
</evidence>
<dbReference type="GO" id="GO:0043041">
    <property type="term" value="P:amino acid activation for nonribosomal peptide biosynthetic process"/>
    <property type="evidence" value="ECO:0007669"/>
    <property type="project" value="TreeGrafter"/>
</dbReference>
<dbReference type="Pfam" id="PF00668">
    <property type="entry name" value="Condensation"/>
    <property type="match status" value="1"/>
</dbReference>
<dbReference type="GO" id="GO:0009239">
    <property type="term" value="P:enterobactin biosynthetic process"/>
    <property type="evidence" value="ECO:0007669"/>
    <property type="project" value="TreeGrafter"/>
</dbReference>
<dbReference type="InterPro" id="IPR001242">
    <property type="entry name" value="Condensation_dom"/>
</dbReference>
<dbReference type="CDD" id="cd19531">
    <property type="entry name" value="LCL_NRPS-like"/>
    <property type="match status" value="1"/>
</dbReference>